<name>A0A7S3B3B9_9EUKA</name>
<accession>A0A7S3B3B9</accession>
<dbReference type="InterPro" id="IPR050587">
    <property type="entry name" value="GNT1/Glycosyltrans_8"/>
</dbReference>
<evidence type="ECO:0008006" key="2">
    <source>
        <dbReference type="Google" id="ProtNLM"/>
    </source>
</evidence>
<dbReference type="PANTHER" id="PTHR11183">
    <property type="entry name" value="GLYCOGENIN SUBFAMILY MEMBER"/>
    <property type="match status" value="1"/>
</dbReference>
<sequence>MSDLPILVPLCNGTDYHGSDGEEQIRRALRVACSLRGSTVRMVALVYGFQARGLRRLREAGYDVIDRSEVPQHKFSLMPFLVPSRHTSTSPAPFLPSPEAGRRWHPSVTVQQRRDFKCTSLKLLAWNLTAFSRILIVDSDIFLLEDPVPWLQTHRHHHFVAQPERASRAWIGIRSNLLLIKPSEDVFQILRDNAVTGGFLPYTNGDQDVIESVFSAHKQYPPMPRHLHRKTDELRDLVCGGRERPIDEESHCNAACYTRLRRCGISCGSPDVRTRVVRGGRTFTFTQHRTK</sequence>
<dbReference type="Gene3D" id="3.90.550.10">
    <property type="entry name" value="Spore Coat Polysaccharide Biosynthesis Protein SpsA, Chain A"/>
    <property type="match status" value="1"/>
</dbReference>
<dbReference type="SUPFAM" id="SSF53448">
    <property type="entry name" value="Nucleotide-diphospho-sugar transferases"/>
    <property type="match status" value="1"/>
</dbReference>
<dbReference type="AlphaFoldDB" id="A0A7S3B3B9"/>
<dbReference type="EMBL" id="HBHX01043976">
    <property type="protein sequence ID" value="CAE0123655.1"/>
    <property type="molecule type" value="Transcribed_RNA"/>
</dbReference>
<proteinExistence type="predicted"/>
<organism evidence="1">
    <name type="scientific">Haptolina ericina</name>
    <dbReference type="NCBI Taxonomy" id="156174"/>
    <lineage>
        <taxon>Eukaryota</taxon>
        <taxon>Haptista</taxon>
        <taxon>Haptophyta</taxon>
        <taxon>Prymnesiophyceae</taxon>
        <taxon>Prymnesiales</taxon>
        <taxon>Prymnesiaceae</taxon>
        <taxon>Haptolina</taxon>
    </lineage>
</organism>
<protein>
    <recommendedName>
        <fullName evidence="2">Nucleotide-diphospho-sugar transferase domain-containing protein</fullName>
    </recommendedName>
</protein>
<dbReference type="InterPro" id="IPR029044">
    <property type="entry name" value="Nucleotide-diphossugar_trans"/>
</dbReference>
<gene>
    <name evidence="1" type="ORF">HERI1096_LOCUS24357</name>
</gene>
<evidence type="ECO:0000313" key="1">
    <source>
        <dbReference type="EMBL" id="CAE0123655.1"/>
    </source>
</evidence>
<reference evidence="1" key="1">
    <citation type="submission" date="2021-01" db="EMBL/GenBank/DDBJ databases">
        <authorList>
            <person name="Corre E."/>
            <person name="Pelletier E."/>
            <person name="Niang G."/>
            <person name="Scheremetjew M."/>
            <person name="Finn R."/>
            <person name="Kale V."/>
            <person name="Holt S."/>
            <person name="Cochrane G."/>
            <person name="Meng A."/>
            <person name="Brown T."/>
            <person name="Cohen L."/>
        </authorList>
    </citation>
    <scope>NUCLEOTIDE SEQUENCE</scope>
    <source>
        <strain evidence="1">CCMP281</strain>
    </source>
</reference>